<dbReference type="PANTHER" id="PTHR18964">
    <property type="entry name" value="ROK (REPRESSOR, ORF, KINASE) FAMILY"/>
    <property type="match status" value="1"/>
</dbReference>
<dbReference type="SUPFAM" id="SSF53067">
    <property type="entry name" value="Actin-like ATPase domain"/>
    <property type="match status" value="1"/>
</dbReference>
<sequence>MKPTPAPVEEGAPPRAPLSGLERSTLRELLIRGPKSRAEIARELGMSRASLTRVTRALIEQGLLADGPVELRGATGRPSEVLRIRPESRKFLGVKLTGDHLFAVVTDLTAQALAEYDEPLASRRVKDAVAQIGAVHERLAEEHPGVAAAGIGLAGDVVSTDKGQTVAQSPFLEWSGVPLAALVSERLGIPATAENDMRALTAAEHWFGVGAGHESMVLVAVGAGIGVGIVVDGKVVTGINGKAGSLEHLPIDPSGPRCERGHRGCAASYLSNAAIVAALRAPGLDYASVLDLARGGDPAAVQAFRDAGHALGVLIATLANTMDPEKIVVTGDGIAVAELARGEIDAAIATYRRHLGVPTPLDIQPFDFAEWARAGAVLAIRDFLHF</sequence>
<gene>
    <name evidence="2" type="ORF">B0I28_103426</name>
</gene>
<dbReference type="OrthoDB" id="3464494at2"/>
<dbReference type="InterPro" id="IPR000600">
    <property type="entry name" value="ROK"/>
</dbReference>
<evidence type="ECO:0000313" key="3">
    <source>
        <dbReference type="Proteomes" id="UP000238176"/>
    </source>
</evidence>
<dbReference type="InterPro" id="IPR036390">
    <property type="entry name" value="WH_DNA-bd_sf"/>
</dbReference>
<keyword evidence="2" id="KW-0418">Kinase</keyword>
<evidence type="ECO:0000313" key="2">
    <source>
        <dbReference type="EMBL" id="PRY59952.1"/>
    </source>
</evidence>
<dbReference type="Proteomes" id="UP000238176">
    <property type="component" value="Unassembled WGS sequence"/>
</dbReference>
<dbReference type="RefSeq" id="WP_106363837.1">
    <property type="nucleotide sequence ID" value="NZ_PVTJ01000003.1"/>
</dbReference>
<proteinExistence type="inferred from homology"/>
<comment type="caution">
    <text evidence="2">The sequence shown here is derived from an EMBL/GenBank/DDBJ whole genome shotgun (WGS) entry which is preliminary data.</text>
</comment>
<dbReference type="Gene3D" id="3.30.420.40">
    <property type="match status" value="2"/>
</dbReference>
<dbReference type="Pfam" id="PF00480">
    <property type="entry name" value="ROK"/>
    <property type="match status" value="1"/>
</dbReference>
<dbReference type="PANTHER" id="PTHR18964:SF149">
    <property type="entry name" value="BIFUNCTIONAL UDP-N-ACETYLGLUCOSAMINE 2-EPIMERASE_N-ACETYLMANNOSAMINE KINASE"/>
    <property type="match status" value="1"/>
</dbReference>
<evidence type="ECO:0000256" key="1">
    <source>
        <dbReference type="ARBA" id="ARBA00006479"/>
    </source>
</evidence>
<dbReference type="EMBL" id="PVTJ01000003">
    <property type="protein sequence ID" value="PRY59952.1"/>
    <property type="molecule type" value="Genomic_DNA"/>
</dbReference>
<name>A0A2T0UPU0_9ACTN</name>
<reference evidence="2 3" key="1">
    <citation type="submission" date="2018-03" db="EMBL/GenBank/DDBJ databases">
        <title>Genomic Encyclopedia of Type Strains, Phase III (KMG-III): the genomes of soil and plant-associated and newly described type strains.</title>
        <authorList>
            <person name="Whitman W."/>
        </authorList>
    </citation>
    <scope>NUCLEOTIDE SEQUENCE [LARGE SCALE GENOMIC DNA]</scope>
    <source>
        <strain evidence="2 3">CGMCC 4.7067</strain>
    </source>
</reference>
<dbReference type="AlphaFoldDB" id="A0A2T0UPU0"/>
<dbReference type="SUPFAM" id="SSF46785">
    <property type="entry name" value="Winged helix' DNA-binding domain"/>
    <property type="match status" value="1"/>
</dbReference>
<protein>
    <submittedName>
        <fullName evidence="2">Putative NBD/HSP70 family sugar kinase</fullName>
    </submittedName>
</protein>
<dbReference type="InterPro" id="IPR036388">
    <property type="entry name" value="WH-like_DNA-bd_sf"/>
</dbReference>
<dbReference type="GO" id="GO:0016301">
    <property type="term" value="F:kinase activity"/>
    <property type="evidence" value="ECO:0007669"/>
    <property type="project" value="UniProtKB-KW"/>
</dbReference>
<dbReference type="InterPro" id="IPR043129">
    <property type="entry name" value="ATPase_NBD"/>
</dbReference>
<comment type="similarity">
    <text evidence="1">Belongs to the ROK (NagC/XylR) family.</text>
</comment>
<accession>A0A2T0UPU0</accession>
<keyword evidence="3" id="KW-1185">Reference proteome</keyword>
<keyword evidence="2" id="KW-0808">Transferase</keyword>
<dbReference type="Gene3D" id="1.10.10.10">
    <property type="entry name" value="Winged helix-like DNA-binding domain superfamily/Winged helix DNA-binding domain"/>
    <property type="match status" value="1"/>
</dbReference>
<organism evidence="2 3">
    <name type="scientific">Glycomyces artemisiae</name>
    <dbReference type="NCBI Taxonomy" id="1076443"/>
    <lineage>
        <taxon>Bacteria</taxon>
        <taxon>Bacillati</taxon>
        <taxon>Actinomycetota</taxon>
        <taxon>Actinomycetes</taxon>
        <taxon>Glycomycetales</taxon>
        <taxon>Glycomycetaceae</taxon>
        <taxon>Glycomyces</taxon>
    </lineage>
</organism>